<evidence type="ECO:0000313" key="1">
    <source>
        <dbReference type="EMBL" id="OXU19061.1"/>
    </source>
</evidence>
<name>A0A232EL54_9HYME</name>
<dbReference type="AlphaFoldDB" id="A0A232EL54"/>
<protein>
    <submittedName>
        <fullName evidence="1">Uncharacterized protein</fullName>
    </submittedName>
</protein>
<sequence>MVLFYTTQLVPERSEGAKHRVKLNHLSQEYRIKFYSAQTAKIRNDDILSSIIHYFTAKQWNYLSHG</sequence>
<evidence type="ECO:0000313" key="2">
    <source>
        <dbReference type="Proteomes" id="UP000215335"/>
    </source>
</evidence>
<gene>
    <name evidence="1" type="ORF">TSAR_006249</name>
</gene>
<accession>A0A232EL54</accession>
<reference evidence="1 2" key="1">
    <citation type="journal article" date="2017" name="Curr. Biol.">
        <title>The Evolution of Venom by Co-option of Single-Copy Genes.</title>
        <authorList>
            <person name="Martinson E.O."/>
            <person name="Mrinalini"/>
            <person name="Kelkar Y.D."/>
            <person name="Chang C.H."/>
            <person name="Werren J.H."/>
        </authorList>
    </citation>
    <scope>NUCLEOTIDE SEQUENCE [LARGE SCALE GENOMIC DNA]</scope>
    <source>
        <strain evidence="1 2">Alberta</strain>
        <tissue evidence="1">Whole body</tissue>
    </source>
</reference>
<dbReference type="EMBL" id="NNAY01003643">
    <property type="protein sequence ID" value="OXU19061.1"/>
    <property type="molecule type" value="Genomic_DNA"/>
</dbReference>
<organism evidence="1 2">
    <name type="scientific">Trichomalopsis sarcophagae</name>
    <dbReference type="NCBI Taxonomy" id="543379"/>
    <lineage>
        <taxon>Eukaryota</taxon>
        <taxon>Metazoa</taxon>
        <taxon>Ecdysozoa</taxon>
        <taxon>Arthropoda</taxon>
        <taxon>Hexapoda</taxon>
        <taxon>Insecta</taxon>
        <taxon>Pterygota</taxon>
        <taxon>Neoptera</taxon>
        <taxon>Endopterygota</taxon>
        <taxon>Hymenoptera</taxon>
        <taxon>Apocrita</taxon>
        <taxon>Proctotrupomorpha</taxon>
        <taxon>Chalcidoidea</taxon>
        <taxon>Pteromalidae</taxon>
        <taxon>Pteromalinae</taxon>
        <taxon>Trichomalopsis</taxon>
    </lineage>
</organism>
<comment type="caution">
    <text evidence="1">The sequence shown here is derived from an EMBL/GenBank/DDBJ whole genome shotgun (WGS) entry which is preliminary data.</text>
</comment>
<proteinExistence type="predicted"/>
<dbReference type="Proteomes" id="UP000215335">
    <property type="component" value="Unassembled WGS sequence"/>
</dbReference>
<keyword evidence="2" id="KW-1185">Reference proteome</keyword>